<dbReference type="PROSITE" id="PS00518">
    <property type="entry name" value="ZF_RING_1"/>
    <property type="match status" value="1"/>
</dbReference>
<dbReference type="PROSITE" id="PS50089">
    <property type="entry name" value="ZF_RING_2"/>
    <property type="match status" value="1"/>
</dbReference>
<dbReference type="CDD" id="cd16527">
    <property type="entry name" value="RING-HC_PEX10"/>
    <property type="match status" value="1"/>
</dbReference>
<dbReference type="InterPro" id="IPR025654">
    <property type="entry name" value="PEX2/10"/>
</dbReference>
<dbReference type="InterPro" id="IPR017907">
    <property type="entry name" value="Znf_RING_CS"/>
</dbReference>
<keyword evidence="14" id="KW-0653">Protein transport</keyword>
<dbReference type="SMART" id="SM00184">
    <property type="entry name" value="RING"/>
    <property type="match status" value="1"/>
</dbReference>
<accession>A0A168AM03</accession>
<gene>
    <name evidence="21" type="ORF">AAP_02181</name>
</gene>
<dbReference type="Proteomes" id="UP000242877">
    <property type="component" value="Unassembled WGS sequence"/>
</dbReference>
<dbReference type="SUPFAM" id="SSF57850">
    <property type="entry name" value="RING/U-box"/>
    <property type="match status" value="1"/>
</dbReference>
<keyword evidence="7" id="KW-0962">Peroxisome biogenesis</keyword>
<dbReference type="EC" id="2.3.2.27" evidence="5"/>
<evidence type="ECO:0000256" key="4">
    <source>
        <dbReference type="ARBA" id="ARBA00008704"/>
    </source>
</evidence>
<dbReference type="GO" id="GO:0016562">
    <property type="term" value="P:protein import into peroxisome matrix, receptor recycling"/>
    <property type="evidence" value="ECO:0007669"/>
    <property type="project" value="UniProtKB-ARBA"/>
</dbReference>
<organism evidence="21 22">
    <name type="scientific">Ascosphaera apis ARSEF 7405</name>
    <dbReference type="NCBI Taxonomy" id="392613"/>
    <lineage>
        <taxon>Eukaryota</taxon>
        <taxon>Fungi</taxon>
        <taxon>Dikarya</taxon>
        <taxon>Ascomycota</taxon>
        <taxon>Pezizomycotina</taxon>
        <taxon>Eurotiomycetes</taxon>
        <taxon>Eurotiomycetidae</taxon>
        <taxon>Onygenales</taxon>
        <taxon>Ascosphaeraceae</taxon>
        <taxon>Ascosphaera</taxon>
    </lineage>
</organism>
<dbReference type="InterPro" id="IPR006845">
    <property type="entry name" value="Pex_N"/>
</dbReference>
<evidence type="ECO:0000256" key="18">
    <source>
        <dbReference type="ARBA" id="ARBA00041230"/>
    </source>
</evidence>
<evidence type="ECO:0000256" key="5">
    <source>
        <dbReference type="ARBA" id="ARBA00012483"/>
    </source>
</evidence>
<dbReference type="Pfam" id="PF13639">
    <property type="entry name" value="zf-RING_2"/>
    <property type="match status" value="1"/>
</dbReference>
<keyword evidence="22" id="KW-1185">Reference proteome</keyword>
<evidence type="ECO:0000313" key="21">
    <source>
        <dbReference type="EMBL" id="KZZ94088.1"/>
    </source>
</evidence>
<dbReference type="GO" id="GO:0005778">
    <property type="term" value="C:peroxisomal membrane"/>
    <property type="evidence" value="ECO:0007669"/>
    <property type="project" value="UniProtKB-SubCell"/>
</dbReference>
<protein>
    <recommendedName>
        <fullName evidence="5">RING-type E3 ubiquitin transferase</fullName>
        <ecNumber evidence="5">2.3.2.27</ecNumber>
    </recommendedName>
    <alternativeName>
        <fullName evidence="18">Peroxin-10</fullName>
    </alternativeName>
</protein>
<dbReference type="InterPro" id="IPR013083">
    <property type="entry name" value="Znf_RING/FYVE/PHD"/>
</dbReference>
<keyword evidence="8" id="KW-0808">Transferase</keyword>
<comment type="pathway">
    <text evidence="3">Protein modification; protein ubiquitination.</text>
</comment>
<evidence type="ECO:0000256" key="19">
    <source>
        <dbReference type="PROSITE-ProRule" id="PRU00175"/>
    </source>
</evidence>
<evidence type="ECO:0000256" key="7">
    <source>
        <dbReference type="ARBA" id="ARBA00022593"/>
    </source>
</evidence>
<evidence type="ECO:0000256" key="10">
    <source>
        <dbReference type="ARBA" id="ARBA00022723"/>
    </source>
</evidence>
<dbReference type="GO" id="GO:0008270">
    <property type="term" value="F:zinc ion binding"/>
    <property type="evidence" value="ECO:0007669"/>
    <property type="project" value="UniProtKB-KW"/>
</dbReference>
<dbReference type="Pfam" id="PF04757">
    <property type="entry name" value="Pex2_Pex12"/>
    <property type="match status" value="1"/>
</dbReference>
<feature type="domain" description="RING-type" evidence="20">
    <location>
        <begin position="331"/>
        <end position="369"/>
    </location>
</feature>
<evidence type="ECO:0000259" key="20">
    <source>
        <dbReference type="PROSITE" id="PS50089"/>
    </source>
</evidence>
<dbReference type="EMBL" id="AZGZ01000007">
    <property type="protein sequence ID" value="KZZ94088.1"/>
    <property type="molecule type" value="Genomic_DNA"/>
</dbReference>
<evidence type="ECO:0000313" key="22">
    <source>
        <dbReference type="Proteomes" id="UP000242877"/>
    </source>
</evidence>
<dbReference type="VEuPathDB" id="FungiDB:AAP_02181"/>
<evidence type="ECO:0000256" key="3">
    <source>
        <dbReference type="ARBA" id="ARBA00004906"/>
    </source>
</evidence>
<comment type="caution">
    <text evidence="21">The sequence shown here is derived from an EMBL/GenBank/DDBJ whole genome shotgun (WGS) entry which is preliminary data.</text>
</comment>
<reference evidence="21 22" key="1">
    <citation type="journal article" date="2016" name="Genome Biol. Evol.">
        <title>Divergent and convergent evolution of fungal pathogenicity.</title>
        <authorList>
            <person name="Shang Y."/>
            <person name="Xiao G."/>
            <person name="Zheng P."/>
            <person name="Cen K."/>
            <person name="Zhan S."/>
            <person name="Wang C."/>
        </authorList>
    </citation>
    <scope>NUCLEOTIDE SEQUENCE [LARGE SCALE GENOMIC DNA]</scope>
    <source>
        <strain evidence="21 22">ARSEF 7405</strain>
    </source>
</reference>
<evidence type="ECO:0000256" key="13">
    <source>
        <dbReference type="ARBA" id="ARBA00022833"/>
    </source>
</evidence>
<keyword evidence="12" id="KW-0833">Ubl conjugation pathway</keyword>
<keyword evidence="17" id="KW-0576">Peroxisome</keyword>
<evidence type="ECO:0000256" key="14">
    <source>
        <dbReference type="ARBA" id="ARBA00022927"/>
    </source>
</evidence>
<dbReference type="PANTHER" id="PTHR23350:SF0">
    <property type="entry name" value="PEROXISOME BIOGENESIS FACTOR 10"/>
    <property type="match status" value="1"/>
</dbReference>
<keyword evidence="11 19" id="KW-0863">Zinc-finger</keyword>
<evidence type="ECO:0000256" key="17">
    <source>
        <dbReference type="ARBA" id="ARBA00023140"/>
    </source>
</evidence>
<dbReference type="InterPro" id="IPR001841">
    <property type="entry name" value="Znf_RING"/>
</dbReference>
<keyword evidence="16" id="KW-0472">Membrane</keyword>
<evidence type="ECO:0000256" key="8">
    <source>
        <dbReference type="ARBA" id="ARBA00022679"/>
    </source>
</evidence>
<name>A0A168AM03_9EURO</name>
<comment type="catalytic activity">
    <reaction evidence="1">
        <text>S-ubiquitinyl-[E2 ubiquitin-conjugating enzyme]-L-cysteine + [acceptor protein]-L-lysine = [E2 ubiquitin-conjugating enzyme]-L-cysteine + N(6)-ubiquitinyl-[acceptor protein]-L-lysine.</text>
        <dbReference type="EC" id="2.3.2.27"/>
    </reaction>
</comment>
<dbReference type="GO" id="GO:0061630">
    <property type="term" value="F:ubiquitin protein ligase activity"/>
    <property type="evidence" value="ECO:0007669"/>
    <property type="project" value="UniProtKB-EC"/>
</dbReference>
<sequence length="382" mass="42785">MPGDSAPAAPVTHFFPWATSPDIIRSHEKDAYISGNLSTEAQSIIRSFKGARFAHAYSDTIKNLTDLLYLSLTTLLGNRTLGEEYCDVVQLEDDTLKLPTLVRRAGYILSTVFTPWILSRILPKTRAKLRMKLQRNIARLEAKASLAAMTGGNSAADENESATKKKSRPPYFWKLRVYNYILTHLDSITSLSPIFALNIAAFYFTGAYYHISKRIWGLRYVFSKNIGENEERVGYEVLGVLLVLQATVQGILHIKHTISDTIAASKAATEEEESDPLAKKDAYLPSVHLPPNIPSLPPDVPRYDLEEPEGGEQAPDQMVMAWIPDEQQRKCTLCLEAMKDPSVTTCGHVFCWTCIRDWVKEKPECPLCRQEAIGSKILPLRG</sequence>
<evidence type="ECO:0000256" key="1">
    <source>
        <dbReference type="ARBA" id="ARBA00000900"/>
    </source>
</evidence>
<comment type="similarity">
    <text evidence="4">Belongs to the pex2/pex10/pex12 family.</text>
</comment>
<dbReference type="Gene3D" id="3.30.40.10">
    <property type="entry name" value="Zinc/RING finger domain, C3HC4 (zinc finger)"/>
    <property type="match status" value="1"/>
</dbReference>
<evidence type="ECO:0000256" key="9">
    <source>
        <dbReference type="ARBA" id="ARBA00022692"/>
    </source>
</evidence>
<evidence type="ECO:0000256" key="16">
    <source>
        <dbReference type="ARBA" id="ARBA00023136"/>
    </source>
</evidence>
<dbReference type="FunFam" id="3.30.40.10:FF:000395">
    <property type="entry name" value="Putative Peroxisome biosynthesis protein (Peroxin-10)"/>
    <property type="match status" value="1"/>
</dbReference>
<keyword evidence="13" id="KW-0862">Zinc</keyword>
<keyword evidence="15" id="KW-1133">Transmembrane helix</keyword>
<proteinExistence type="inferred from homology"/>
<keyword evidence="6" id="KW-0813">Transport</keyword>
<comment type="subcellular location">
    <subcellularLocation>
        <location evidence="2">Peroxisome membrane</location>
        <topology evidence="2">Multi-pass membrane protein</topology>
    </subcellularLocation>
</comment>
<dbReference type="AlphaFoldDB" id="A0A168AM03"/>
<evidence type="ECO:0000256" key="2">
    <source>
        <dbReference type="ARBA" id="ARBA00004585"/>
    </source>
</evidence>
<dbReference type="PANTHER" id="PTHR23350">
    <property type="entry name" value="PEROXISOME ASSEMBLY PROTEIN 10"/>
    <property type="match status" value="1"/>
</dbReference>
<dbReference type="GO" id="GO:0016567">
    <property type="term" value="P:protein ubiquitination"/>
    <property type="evidence" value="ECO:0007669"/>
    <property type="project" value="UniProtKB-ARBA"/>
</dbReference>
<evidence type="ECO:0000256" key="12">
    <source>
        <dbReference type="ARBA" id="ARBA00022786"/>
    </source>
</evidence>
<evidence type="ECO:0000256" key="15">
    <source>
        <dbReference type="ARBA" id="ARBA00022989"/>
    </source>
</evidence>
<evidence type="ECO:0000256" key="6">
    <source>
        <dbReference type="ARBA" id="ARBA00022448"/>
    </source>
</evidence>
<keyword evidence="9" id="KW-0812">Transmembrane</keyword>
<evidence type="ECO:0000256" key="11">
    <source>
        <dbReference type="ARBA" id="ARBA00022771"/>
    </source>
</evidence>
<dbReference type="OrthoDB" id="6270329at2759"/>
<keyword evidence="10" id="KW-0479">Metal-binding</keyword>